<dbReference type="STRING" id="991.IW20_23360"/>
<dbReference type="InterPro" id="IPR001845">
    <property type="entry name" value="HTH_ArsR_DNA-bd_dom"/>
</dbReference>
<dbReference type="Proteomes" id="UP000028712">
    <property type="component" value="Unassembled WGS sequence"/>
</dbReference>
<keyword evidence="8" id="KW-1185">Reference proteome</keyword>
<dbReference type="SUPFAM" id="SSF46785">
    <property type="entry name" value="Winged helix' DNA-binding domain"/>
    <property type="match status" value="1"/>
</dbReference>
<proteinExistence type="predicted"/>
<keyword evidence="2" id="KW-0238">DNA-binding</keyword>
<dbReference type="InterPro" id="IPR036388">
    <property type="entry name" value="WH-like_DNA-bd_sf"/>
</dbReference>
<sequence>MIELFKMLSNEHRILILSWLKDPHAHFAIEDIEPEVKDYGVCMSVIQKKAGISQSTTSSYLSSMVSAGLLKSVREGQWTYYKRNEEKIQELGDYIKQAL</sequence>
<dbReference type="eggNOG" id="COG0640">
    <property type="taxonomic scope" value="Bacteria"/>
</dbReference>
<dbReference type="OrthoDB" id="9790747at2"/>
<feature type="domain" description="HTH arsR-type" evidence="4">
    <location>
        <begin position="1"/>
        <end position="99"/>
    </location>
</feature>
<dbReference type="InterPro" id="IPR011991">
    <property type="entry name" value="ArsR-like_HTH"/>
</dbReference>
<dbReference type="GO" id="GO:0003700">
    <property type="term" value="F:DNA-binding transcription factor activity"/>
    <property type="evidence" value="ECO:0007669"/>
    <property type="project" value="InterPro"/>
</dbReference>
<name>A0A085ZWR3_FLAHY</name>
<gene>
    <name evidence="6" type="ORF">B0A62_07590</name>
    <name evidence="5" type="ORF">IW20_23360</name>
</gene>
<dbReference type="PANTHER" id="PTHR33154">
    <property type="entry name" value="TRANSCRIPTIONAL REGULATOR, ARSR FAMILY"/>
    <property type="match status" value="1"/>
</dbReference>
<dbReference type="EMBL" id="JPRM01000051">
    <property type="protein sequence ID" value="KFF08877.1"/>
    <property type="molecule type" value="Genomic_DNA"/>
</dbReference>
<dbReference type="PROSITE" id="PS50987">
    <property type="entry name" value="HTH_ARSR_2"/>
    <property type="match status" value="1"/>
</dbReference>
<keyword evidence="1" id="KW-0805">Transcription regulation</keyword>
<evidence type="ECO:0000313" key="7">
    <source>
        <dbReference type="Proteomes" id="UP000028712"/>
    </source>
</evidence>
<evidence type="ECO:0000313" key="5">
    <source>
        <dbReference type="EMBL" id="KFF08877.1"/>
    </source>
</evidence>
<reference evidence="5 7" key="1">
    <citation type="submission" date="2014-07" db="EMBL/GenBank/DDBJ databases">
        <title>Genome of Flavobacterium hydatis DSM 2063.</title>
        <authorList>
            <person name="Pipes S.E."/>
            <person name="Stropko S.J."/>
            <person name="Newman J.D."/>
        </authorList>
    </citation>
    <scope>NUCLEOTIDE SEQUENCE [LARGE SCALE GENOMIC DNA]</scope>
    <source>
        <strain evidence="5 7">DSM 2063</strain>
    </source>
</reference>
<dbReference type="GO" id="GO:0003677">
    <property type="term" value="F:DNA binding"/>
    <property type="evidence" value="ECO:0007669"/>
    <property type="project" value="UniProtKB-KW"/>
</dbReference>
<dbReference type="EMBL" id="MUGY01000005">
    <property type="protein sequence ID" value="OXA95836.1"/>
    <property type="molecule type" value="Genomic_DNA"/>
</dbReference>
<dbReference type="InterPro" id="IPR051081">
    <property type="entry name" value="HTH_MetalResp_TranReg"/>
</dbReference>
<evidence type="ECO:0000256" key="2">
    <source>
        <dbReference type="ARBA" id="ARBA00023125"/>
    </source>
</evidence>
<dbReference type="AlphaFoldDB" id="A0A085ZWR3"/>
<dbReference type="CDD" id="cd00090">
    <property type="entry name" value="HTH_ARSR"/>
    <property type="match status" value="1"/>
</dbReference>
<keyword evidence="3" id="KW-0804">Transcription</keyword>
<evidence type="ECO:0000256" key="3">
    <source>
        <dbReference type="ARBA" id="ARBA00023163"/>
    </source>
</evidence>
<evidence type="ECO:0000313" key="6">
    <source>
        <dbReference type="EMBL" id="OXA95836.1"/>
    </source>
</evidence>
<dbReference type="Proteomes" id="UP000198424">
    <property type="component" value="Unassembled WGS sequence"/>
</dbReference>
<protein>
    <submittedName>
        <fullName evidence="5 6">Transcriptional regulator</fullName>
    </submittedName>
</protein>
<organism evidence="5 7">
    <name type="scientific">Flavobacterium hydatis</name>
    <name type="common">Cytophaga aquatilis</name>
    <dbReference type="NCBI Taxonomy" id="991"/>
    <lineage>
        <taxon>Bacteria</taxon>
        <taxon>Pseudomonadati</taxon>
        <taxon>Bacteroidota</taxon>
        <taxon>Flavobacteriia</taxon>
        <taxon>Flavobacteriales</taxon>
        <taxon>Flavobacteriaceae</taxon>
        <taxon>Flavobacterium</taxon>
    </lineage>
</organism>
<evidence type="ECO:0000313" key="8">
    <source>
        <dbReference type="Proteomes" id="UP000198424"/>
    </source>
</evidence>
<comment type="caution">
    <text evidence="5">The sequence shown here is derived from an EMBL/GenBank/DDBJ whole genome shotgun (WGS) entry which is preliminary data.</text>
</comment>
<evidence type="ECO:0000256" key="1">
    <source>
        <dbReference type="ARBA" id="ARBA00023015"/>
    </source>
</evidence>
<dbReference type="InterPro" id="IPR036390">
    <property type="entry name" value="WH_DNA-bd_sf"/>
</dbReference>
<evidence type="ECO:0000259" key="4">
    <source>
        <dbReference type="PROSITE" id="PS50987"/>
    </source>
</evidence>
<dbReference type="Gene3D" id="1.10.10.10">
    <property type="entry name" value="Winged helix-like DNA-binding domain superfamily/Winged helix DNA-binding domain"/>
    <property type="match status" value="1"/>
</dbReference>
<reference evidence="6 8" key="2">
    <citation type="submission" date="2016-11" db="EMBL/GenBank/DDBJ databases">
        <title>Whole genomes of Flavobacteriaceae.</title>
        <authorList>
            <person name="Stine C."/>
            <person name="Li C."/>
            <person name="Tadesse D."/>
        </authorList>
    </citation>
    <scope>NUCLEOTIDE SEQUENCE [LARGE SCALE GENOMIC DNA]</scope>
    <source>
        <strain evidence="6 8">ATCC 29551</strain>
    </source>
</reference>
<dbReference type="SMART" id="SM00418">
    <property type="entry name" value="HTH_ARSR"/>
    <property type="match status" value="1"/>
</dbReference>
<accession>A0A085ZWR3</accession>
<dbReference type="PANTHER" id="PTHR33154:SF33">
    <property type="entry name" value="TRANSCRIPTIONAL REPRESSOR SDPR"/>
    <property type="match status" value="1"/>
</dbReference>